<feature type="non-terminal residue" evidence="1">
    <location>
        <position position="85"/>
    </location>
</feature>
<comment type="caution">
    <text evidence="1">The sequence shown here is derived from an EMBL/GenBank/DDBJ whole genome shotgun (WGS) entry which is preliminary data.</text>
</comment>
<gene>
    <name evidence="1" type="ORF">IWQ57_006102</name>
</gene>
<feature type="non-terminal residue" evidence="1">
    <location>
        <position position="1"/>
    </location>
</feature>
<proteinExistence type="predicted"/>
<reference evidence="1" key="1">
    <citation type="submission" date="2022-07" db="EMBL/GenBank/DDBJ databases">
        <title>Phylogenomic reconstructions and comparative analyses of Kickxellomycotina fungi.</title>
        <authorList>
            <person name="Reynolds N.K."/>
            <person name="Stajich J.E."/>
            <person name="Barry K."/>
            <person name="Grigoriev I.V."/>
            <person name="Crous P."/>
            <person name="Smith M.E."/>
        </authorList>
    </citation>
    <scope>NUCLEOTIDE SEQUENCE</scope>
    <source>
        <strain evidence="1">CBS 109366</strain>
    </source>
</reference>
<evidence type="ECO:0000313" key="1">
    <source>
        <dbReference type="EMBL" id="KAJ2761242.1"/>
    </source>
</evidence>
<sequence>WISSKLVRSPHLTSYKGKALNAKWHGPYKVVRAIGKDAYTIRLPKTMRIHDVISVDYLKPVKESATYEHLEPLNAPPPIVIDSEA</sequence>
<accession>A0ACC1JKU6</accession>
<organism evidence="1 2">
    <name type="scientific">Coemansia nantahalensis</name>
    <dbReference type="NCBI Taxonomy" id="2789366"/>
    <lineage>
        <taxon>Eukaryota</taxon>
        <taxon>Fungi</taxon>
        <taxon>Fungi incertae sedis</taxon>
        <taxon>Zoopagomycota</taxon>
        <taxon>Kickxellomycotina</taxon>
        <taxon>Kickxellomycetes</taxon>
        <taxon>Kickxellales</taxon>
        <taxon>Kickxellaceae</taxon>
        <taxon>Coemansia</taxon>
    </lineage>
</organism>
<evidence type="ECO:0000313" key="2">
    <source>
        <dbReference type="Proteomes" id="UP001140234"/>
    </source>
</evidence>
<protein>
    <submittedName>
        <fullName evidence="1">Uncharacterized protein</fullName>
    </submittedName>
</protein>
<dbReference type="EMBL" id="JANBUJ010003278">
    <property type="protein sequence ID" value="KAJ2761242.1"/>
    <property type="molecule type" value="Genomic_DNA"/>
</dbReference>
<name>A0ACC1JKU6_9FUNG</name>
<keyword evidence="2" id="KW-1185">Reference proteome</keyword>
<dbReference type="Proteomes" id="UP001140234">
    <property type="component" value="Unassembled WGS sequence"/>
</dbReference>